<dbReference type="EMBL" id="LNJQ01000004">
    <property type="protein sequence ID" value="KWZ37340.1"/>
    <property type="molecule type" value="Genomic_DNA"/>
</dbReference>
<dbReference type="InterPro" id="IPR038058">
    <property type="entry name" value="PhnH-like_sp"/>
</dbReference>
<dbReference type="NCBIfam" id="TIGR03292">
    <property type="entry name" value="PhnH_redo"/>
    <property type="match status" value="1"/>
</dbReference>
<dbReference type="Pfam" id="PF05845">
    <property type="entry name" value="PhnH"/>
    <property type="match status" value="1"/>
</dbReference>
<name>A0ABR5T277_9BURK</name>
<protein>
    <submittedName>
        <fullName evidence="1">Carbon-phosphorus lyase subunit PhnH</fullName>
    </submittedName>
</protein>
<accession>A0ABR5T277</accession>
<evidence type="ECO:0000313" key="1">
    <source>
        <dbReference type="EMBL" id="KWZ37340.1"/>
    </source>
</evidence>
<evidence type="ECO:0000313" key="2">
    <source>
        <dbReference type="Proteomes" id="UP000070255"/>
    </source>
</evidence>
<sequence>MTLDTDTAAVAAVMPRPASPGLLPAFADPVRGAQSTFRAALAALAHPGRIRSLGAEHACGVPEGLSPAMTALLLTLADADAPLWLPAEADDEIRRFLRFHNACTFAKAPAHATFAAVPAACAMPKLADCAQGDPAYPDRSTTLLIEVTALGEGDAVTLRGPGILDEQALAVAGLPDGFWAQWRVNHERFPLGVDVFLVCGNALCGLPRTIVVEN</sequence>
<dbReference type="GO" id="GO:0016829">
    <property type="term" value="F:lyase activity"/>
    <property type="evidence" value="ECO:0007669"/>
    <property type="project" value="UniProtKB-KW"/>
</dbReference>
<gene>
    <name evidence="1" type="ORF">WS72_20320</name>
</gene>
<reference evidence="1 2" key="1">
    <citation type="submission" date="2015-11" db="EMBL/GenBank/DDBJ databases">
        <authorList>
            <person name="Sahl J."/>
            <person name="Wagner D."/>
            <person name="Keim P."/>
        </authorList>
    </citation>
    <scope>NUCLEOTIDE SEQUENCE [LARGE SCALE GENOMIC DNA]</scope>
    <source>
        <strain evidence="1 2">BDU18</strain>
    </source>
</reference>
<comment type="caution">
    <text evidence="1">The sequence shown here is derived from an EMBL/GenBank/DDBJ whole genome shotgun (WGS) entry which is preliminary data.</text>
</comment>
<organism evidence="1 2">
    <name type="scientific">Burkholderia savannae</name>
    <dbReference type="NCBI Taxonomy" id="1637837"/>
    <lineage>
        <taxon>Bacteria</taxon>
        <taxon>Pseudomonadati</taxon>
        <taxon>Pseudomonadota</taxon>
        <taxon>Betaproteobacteria</taxon>
        <taxon>Burkholderiales</taxon>
        <taxon>Burkholderiaceae</taxon>
        <taxon>Burkholderia</taxon>
        <taxon>pseudomallei group</taxon>
    </lineage>
</organism>
<dbReference type="InterPro" id="IPR008772">
    <property type="entry name" value="Phosphonate_metab_PhnH"/>
</dbReference>
<keyword evidence="1" id="KW-0456">Lyase</keyword>
<dbReference type="SUPFAM" id="SSF159709">
    <property type="entry name" value="PhnH-like"/>
    <property type="match status" value="1"/>
</dbReference>
<dbReference type="Gene3D" id="3.40.50.11310">
    <property type="entry name" value="Bacterial phosphonate metabolism protein PhnH"/>
    <property type="match status" value="1"/>
</dbReference>
<keyword evidence="2" id="KW-1185">Reference proteome</keyword>
<proteinExistence type="predicted"/>
<dbReference type="RefSeq" id="WP_052145037.1">
    <property type="nucleotide sequence ID" value="NZ_LNJQ01000004.1"/>
</dbReference>
<dbReference type="PIRSF" id="PIRSF020680">
    <property type="entry name" value="PhnH"/>
    <property type="match status" value="1"/>
</dbReference>
<dbReference type="Proteomes" id="UP000070255">
    <property type="component" value="Unassembled WGS sequence"/>
</dbReference>